<dbReference type="EMBL" id="RBED01000086">
    <property type="protein sequence ID" value="RNL56364.1"/>
    <property type="molecule type" value="Genomic_DNA"/>
</dbReference>
<protein>
    <submittedName>
        <fullName evidence="2">Uncharacterized protein</fullName>
    </submittedName>
</protein>
<evidence type="ECO:0000313" key="3">
    <source>
        <dbReference type="Proteomes" id="UP000273807"/>
    </source>
</evidence>
<dbReference type="Proteomes" id="UP000273807">
    <property type="component" value="Unassembled WGS sequence"/>
</dbReference>
<evidence type="ECO:0000313" key="2">
    <source>
        <dbReference type="EMBL" id="RNL56364.1"/>
    </source>
</evidence>
<dbReference type="AlphaFoldDB" id="A0A3N0C2H9"/>
<gene>
    <name evidence="2" type="ORF">D7003_08610</name>
</gene>
<keyword evidence="3" id="KW-1185">Reference proteome</keyword>
<reference evidence="2 3" key="1">
    <citation type="submission" date="2018-10" db="EMBL/GenBank/DDBJ databases">
        <title>Genome sequencing of Arthrobacter oryzae TNB02.</title>
        <authorList>
            <person name="Cho Y.-J."/>
            <person name="Cho A."/>
            <person name="Kim O.-S."/>
        </authorList>
    </citation>
    <scope>NUCLEOTIDE SEQUENCE [LARGE SCALE GENOMIC DNA]</scope>
    <source>
        <strain evidence="2 3">TNB02</strain>
    </source>
</reference>
<sequence>MRSDDPGRYTVIHHIGPGRPGDGRPAGTYGLRLGGGPEQVMVAVPAAGDPAIDTDMEMD</sequence>
<evidence type="ECO:0000256" key="1">
    <source>
        <dbReference type="SAM" id="MobiDB-lite"/>
    </source>
</evidence>
<comment type="caution">
    <text evidence="2">The sequence shown here is derived from an EMBL/GenBank/DDBJ whole genome shotgun (WGS) entry which is preliminary data.</text>
</comment>
<proteinExistence type="predicted"/>
<accession>A0A3N0C2H9</accession>
<name>A0A3N0C2H9_9MICC</name>
<organism evidence="2 3">
    <name type="scientific">Arthrobacter oryzae</name>
    <dbReference type="NCBI Taxonomy" id="409290"/>
    <lineage>
        <taxon>Bacteria</taxon>
        <taxon>Bacillati</taxon>
        <taxon>Actinomycetota</taxon>
        <taxon>Actinomycetes</taxon>
        <taxon>Micrococcales</taxon>
        <taxon>Micrococcaceae</taxon>
        <taxon>Arthrobacter</taxon>
    </lineage>
</organism>
<feature type="region of interest" description="Disordered" evidence="1">
    <location>
        <begin position="1"/>
        <end position="25"/>
    </location>
</feature>